<keyword evidence="3" id="KW-1185">Reference proteome</keyword>
<comment type="caution">
    <text evidence="2">The sequence shown here is derived from an EMBL/GenBank/DDBJ whole genome shotgun (WGS) entry which is preliminary data.</text>
</comment>
<organism evidence="2 3">
    <name type="scientific">Mycena metata</name>
    <dbReference type="NCBI Taxonomy" id="1033252"/>
    <lineage>
        <taxon>Eukaryota</taxon>
        <taxon>Fungi</taxon>
        <taxon>Dikarya</taxon>
        <taxon>Basidiomycota</taxon>
        <taxon>Agaricomycotina</taxon>
        <taxon>Agaricomycetes</taxon>
        <taxon>Agaricomycetidae</taxon>
        <taxon>Agaricales</taxon>
        <taxon>Marasmiineae</taxon>
        <taxon>Mycenaceae</taxon>
        <taxon>Mycena</taxon>
    </lineage>
</organism>
<gene>
    <name evidence="2" type="ORF">B0H16DRAFT_1741232</name>
</gene>
<name>A0AAD7MGL4_9AGAR</name>
<proteinExistence type="predicted"/>
<feature type="compositionally biased region" description="Low complexity" evidence="1">
    <location>
        <begin position="112"/>
        <end position="123"/>
    </location>
</feature>
<dbReference type="EMBL" id="JARKIB010000290">
    <property type="protein sequence ID" value="KAJ7716569.1"/>
    <property type="molecule type" value="Genomic_DNA"/>
</dbReference>
<feature type="region of interest" description="Disordered" evidence="1">
    <location>
        <begin position="103"/>
        <end position="134"/>
    </location>
</feature>
<dbReference type="Proteomes" id="UP001215598">
    <property type="component" value="Unassembled WGS sequence"/>
</dbReference>
<dbReference type="AlphaFoldDB" id="A0AAD7MGL4"/>
<reference evidence="2" key="1">
    <citation type="submission" date="2023-03" db="EMBL/GenBank/DDBJ databases">
        <title>Massive genome expansion in bonnet fungi (Mycena s.s.) driven by repeated elements and novel gene families across ecological guilds.</title>
        <authorList>
            <consortium name="Lawrence Berkeley National Laboratory"/>
            <person name="Harder C.B."/>
            <person name="Miyauchi S."/>
            <person name="Viragh M."/>
            <person name="Kuo A."/>
            <person name="Thoen E."/>
            <person name="Andreopoulos B."/>
            <person name="Lu D."/>
            <person name="Skrede I."/>
            <person name="Drula E."/>
            <person name="Henrissat B."/>
            <person name="Morin E."/>
            <person name="Kohler A."/>
            <person name="Barry K."/>
            <person name="LaButti K."/>
            <person name="Morin E."/>
            <person name="Salamov A."/>
            <person name="Lipzen A."/>
            <person name="Mereny Z."/>
            <person name="Hegedus B."/>
            <person name="Baldrian P."/>
            <person name="Stursova M."/>
            <person name="Weitz H."/>
            <person name="Taylor A."/>
            <person name="Grigoriev I.V."/>
            <person name="Nagy L.G."/>
            <person name="Martin F."/>
            <person name="Kauserud H."/>
        </authorList>
    </citation>
    <scope>NUCLEOTIDE SEQUENCE</scope>
    <source>
        <strain evidence="2">CBHHK182m</strain>
    </source>
</reference>
<accession>A0AAD7MGL4</accession>
<sequence>MSFAKHRREAATTMFAYGVSSTTITYGLPRGKQRELMNGYRERHLRNQVRLLRAKAKSRGVKEQPAPNMEAYDLCCEYYQQVYTMQAASSNALYGAAEAYDSPDAVTESDSDSVSVASSMPSLEEGESPSEPFRRDCGCPVCPTADTANANANTETAVADTETAVADTGNTPETTAAAASLQKGERYCNLETPLTIPVAELPESLDLPEAQRTTFHTDGEAIEQVWALLNQVNRPDYTDMIGRGRRTDIENYTDYLTHRLKIFGRGGARVVRCRCTNGKHAAFERRQAYAFTDGSGNLVVKKSKSLLLALP</sequence>
<evidence type="ECO:0000313" key="3">
    <source>
        <dbReference type="Proteomes" id="UP001215598"/>
    </source>
</evidence>
<evidence type="ECO:0000313" key="2">
    <source>
        <dbReference type="EMBL" id="KAJ7716569.1"/>
    </source>
</evidence>
<evidence type="ECO:0000256" key="1">
    <source>
        <dbReference type="SAM" id="MobiDB-lite"/>
    </source>
</evidence>
<protein>
    <submittedName>
        <fullName evidence="2">Uncharacterized protein</fullName>
    </submittedName>
</protein>